<evidence type="ECO:0000313" key="2">
    <source>
        <dbReference type="Ensembl" id="ENSNBRP00000015045.1"/>
    </source>
</evidence>
<reference evidence="2" key="1">
    <citation type="submission" date="2025-08" db="UniProtKB">
        <authorList>
            <consortium name="Ensembl"/>
        </authorList>
    </citation>
    <scope>IDENTIFICATION</scope>
</reference>
<dbReference type="Ensembl" id="ENSNBRT00000015458.1">
    <property type="protein sequence ID" value="ENSNBRP00000015045.1"/>
    <property type="gene ID" value="ENSNBRG00000011652.1"/>
</dbReference>
<name>A0A3Q4GYA4_NEOBR</name>
<dbReference type="STRING" id="32507.ENSNBRP00000015045"/>
<accession>A0A3Q4GYA4</accession>
<sequence length="99" mass="11078">VHGHQQGRRGYKDQLQAPHADVRHGEEVVVADVFAAGLLRVARENRDAEDEKDRKPDLSQAGGVTPTHCGQKESGKNYHYFSDAYIVDDLWGFKSFLKG</sequence>
<evidence type="ECO:0000256" key="1">
    <source>
        <dbReference type="SAM" id="MobiDB-lite"/>
    </source>
</evidence>
<feature type="region of interest" description="Disordered" evidence="1">
    <location>
        <begin position="44"/>
        <end position="75"/>
    </location>
</feature>
<protein>
    <submittedName>
        <fullName evidence="2">Uncharacterized protein</fullName>
    </submittedName>
</protein>
<feature type="compositionally biased region" description="Basic and acidic residues" evidence="1">
    <location>
        <begin position="44"/>
        <end position="57"/>
    </location>
</feature>
<dbReference type="Proteomes" id="UP000261580">
    <property type="component" value="Unassembled WGS sequence"/>
</dbReference>
<evidence type="ECO:0000313" key="3">
    <source>
        <dbReference type="Proteomes" id="UP000261580"/>
    </source>
</evidence>
<dbReference type="Bgee" id="ENSNBRG00000011652">
    <property type="expression patterns" value="Expressed in testis and 1 other cell type or tissue"/>
</dbReference>
<proteinExistence type="predicted"/>
<organism evidence="2 3">
    <name type="scientific">Neolamprologus brichardi</name>
    <name type="common">Fairy cichlid</name>
    <name type="synonym">Lamprologus brichardi</name>
    <dbReference type="NCBI Taxonomy" id="32507"/>
    <lineage>
        <taxon>Eukaryota</taxon>
        <taxon>Metazoa</taxon>
        <taxon>Chordata</taxon>
        <taxon>Craniata</taxon>
        <taxon>Vertebrata</taxon>
        <taxon>Euteleostomi</taxon>
        <taxon>Actinopterygii</taxon>
        <taxon>Neopterygii</taxon>
        <taxon>Teleostei</taxon>
        <taxon>Neoteleostei</taxon>
        <taxon>Acanthomorphata</taxon>
        <taxon>Ovalentaria</taxon>
        <taxon>Cichlomorphae</taxon>
        <taxon>Cichliformes</taxon>
        <taxon>Cichlidae</taxon>
        <taxon>African cichlids</taxon>
        <taxon>Pseudocrenilabrinae</taxon>
        <taxon>Lamprologini</taxon>
        <taxon>Neolamprologus</taxon>
    </lineage>
</organism>
<dbReference type="OMA" id="PTHCGQK"/>
<reference evidence="2" key="2">
    <citation type="submission" date="2025-09" db="UniProtKB">
        <authorList>
            <consortium name="Ensembl"/>
        </authorList>
    </citation>
    <scope>IDENTIFICATION</scope>
</reference>
<keyword evidence="3" id="KW-1185">Reference proteome</keyword>
<dbReference type="AlphaFoldDB" id="A0A3Q4GYA4"/>
<dbReference type="GeneTree" id="ENSGT01030000234915"/>